<sequence>MKKKILNSFIVLFFASSMAIAQTTDGPYLFYKNDSINTINIVNVVPKDTLNKDFDIQFRQVQNLKKNEVLSFTVVPFSSNKNDAFKVQTQTQFVKQKSIYPEPKKLVAISDIEGNFYAFKKILIGAKIMNNNYEWIFGEGHLVFVGDIFDRGNNVTQCLWLIYELERQAELNGGKVHFVMGNHENMNLRGSTKYVKDKYLDLSKKLKLPYKEMFGNNTELGQWLRTKNTVVKIGSTLYVHAGISIDIINKKYTLDDINGIAKKYYGNPNRKEIQESSLVFDTKRGPLWYRGYFKNDIGNKGISKILEHFNSETIVVGHTVQNKIKTFFKNRIIAIDLKHPRNSRDGVVKVLLKENDIFYIVDENNNHEKLF</sequence>
<gene>
    <name evidence="3" type="ORF">Q4Q35_00480</name>
</gene>
<evidence type="ECO:0000259" key="2">
    <source>
        <dbReference type="Pfam" id="PF00149"/>
    </source>
</evidence>
<comment type="caution">
    <text evidence="3">The sequence shown here is derived from an EMBL/GenBank/DDBJ whole genome shotgun (WGS) entry which is preliminary data.</text>
</comment>
<dbReference type="PANTHER" id="PTHR46546">
    <property type="entry name" value="SHEWANELLA-LIKE PROTEIN PHOSPHATASE 1"/>
    <property type="match status" value="1"/>
</dbReference>
<organism evidence="3 4">
    <name type="scientific">Flavivirga aquimarina</name>
    <dbReference type="NCBI Taxonomy" id="2027862"/>
    <lineage>
        <taxon>Bacteria</taxon>
        <taxon>Pseudomonadati</taxon>
        <taxon>Bacteroidota</taxon>
        <taxon>Flavobacteriia</taxon>
        <taxon>Flavobacteriales</taxon>
        <taxon>Flavobacteriaceae</taxon>
        <taxon>Flavivirga</taxon>
    </lineage>
</organism>
<dbReference type="InterPro" id="IPR004843">
    <property type="entry name" value="Calcineurin-like_PHP"/>
</dbReference>
<dbReference type="PANTHER" id="PTHR46546:SF4">
    <property type="entry name" value="SHEWANELLA-LIKE PROTEIN PHOSPHATASE 1"/>
    <property type="match status" value="1"/>
</dbReference>
<dbReference type="Pfam" id="PF00149">
    <property type="entry name" value="Metallophos"/>
    <property type="match status" value="1"/>
</dbReference>
<dbReference type="SUPFAM" id="SSF56300">
    <property type="entry name" value="Metallo-dependent phosphatases"/>
    <property type="match status" value="1"/>
</dbReference>
<keyword evidence="1" id="KW-0732">Signal</keyword>
<evidence type="ECO:0000313" key="3">
    <source>
        <dbReference type="EMBL" id="MDO5968270.1"/>
    </source>
</evidence>
<dbReference type="EMBL" id="JAUOEK010000017">
    <property type="protein sequence ID" value="MDO5968270.1"/>
    <property type="molecule type" value="Genomic_DNA"/>
</dbReference>
<evidence type="ECO:0000313" key="4">
    <source>
        <dbReference type="Proteomes" id="UP001176883"/>
    </source>
</evidence>
<protein>
    <submittedName>
        <fullName evidence="3">Metallophosphoesterase</fullName>
    </submittedName>
</protein>
<feature type="signal peptide" evidence="1">
    <location>
        <begin position="1"/>
        <end position="21"/>
    </location>
</feature>
<dbReference type="RefSeq" id="WP_303275953.1">
    <property type="nucleotide sequence ID" value="NZ_JAUOEK010000017.1"/>
</dbReference>
<evidence type="ECO:0000256" key="1">
    <source>
        <dbReference type="SAM" id="SignalP"/>
    </source>
</evidence>
<accession>A0ABT8W581</accession>
<dbReference type="Gene3D" id="3.60.21.10">
    <property type="match status" value="1"/>
</dbReference>
<name>A0ABT8W581_9FLAO</name>
<keyword evidence="4" id="KW-1185">Reference proteome</keyword>
<feature type="chain" id="PRO_5046273122" evidence="1">
    <location>
        <begin position="22"/>
        <end position="371"/>
    </location>
</feature>
<feature type="domain" description="Calcineurin-like phosphoesterase" evidence="2">
    <location>
        <begin position="105"/>
        <end position="321"/>
    </location>
</feature>
<dbReference type="Proteomes" id="UP001176883">
    <property type="component" value="Unassembled WGS sequence"/>
</dbReference>
<dbReference type="InterPro" id="IPR029052">
    <property type="entry name" value="Metallo-depent_PP-like"/>
</dbReference>
<proteinExistence type="predicted"/>
<reference evidence="3" key="1">
    <citation type="submission" date="2023-07" db="EMBL/GenBank/DDBJ databases">
        <title>Two novel species in the genus Flavivirga.</title>
        <authorList>
            <person name="Kwon K."/>
        </authorList>
    </citation>
    <scope>NUCLEOTIDE SEQUENCE</scope>
    <source>
        <strain evidence="3">KCTC 52353</strain>
    </source>
</reference>